<evidence type="ECO:0008006" key="11">
    <source>
        <dbReference type="Google" id="ProtNLM"/>
    </source>
</evidence>
<dbReference type="GO" id="GO:0005634">
    <property type="term" value="C:nucleus"/>
    <property type="evidence" value="ECO:0007669"/>
    <property type="project" value="TreeGrafter"/>
</dbReference>
<dbReference type="Gene3D" id="1.25.10.10">
    <property type="entry name" value="Leucine-rich Repeat Variant"/>
    <property type="match status" value="1"/>
</dbReference>
<dbReference type="Proteomes" id="UP000008065">
    <property type="component" value="Unassembled WGS sequence"/>
</dbReference>
<dbReference type="PROSITE" id="PS50082">
    <property type="entry name" value="WD_REPEATS_2"/>
    <property type="match status" value="3"/>
</dbReference>
<dbReference type="HOGENOM" id="CLU_011791_2_0_1"/>
<keyword evidence="10" id="KW-1185">Reference proteome</keyword>
<dbReference type="KEGG" id="nte:NEUTE1DRAFT125653"/>
<dbReference type="PROSITE" id="PS50294">
    <property type="entry name" value="WD_REPEATS_REGION"/>
    <property type="match status" value="3"/>
</dbReference>
<evidence type="ECO:0000256" key="5">
    <source>
        <dbReference type="PROSITE-ProRule" id="PRU00221"/>
    </source>
</evidence>
<evidence type="ECO:0000259" key="8">
    <source>
        <dbReference type="PROSITE" id="PS51396"/>
    </source>
</evidence>
<dbReference type="InterPro" id="IPR038122">
    <property type="entry name" value="PFU_sf"/>
</dbReference>
<feature type="repeat" description="WD" evidence="5">
    <location>
        <begin position="326"/>
        <end position="356"/>
    </location>
</feature>
<dbReference type="EMBL" id="GL891382">
    <property type="protein sequence ID" value="EGO52109.1"/>
    <property type="molecule type" value="Genomic_DNA"/>
</dbReference>
<feature type="repeat" description="WD" evidence="5">
    <location>
        <begin position="189"/>
        <end position="230"/>
    </location>
</feature>
<dbReference type="FunFam" id="2.130.10.10:FF:000236">
    <property type="entry name" value="Polyubiquitin binding protein (Doa1/Ufd3)"/>
    <property type="match status" value="1"/>
</dbReference>
<feature type="domain" description="PUL" evidence="8">
    <location>
        <begin position="587"/>
        <end position="890"/>
    </location>
</feature>
<keyword evidence="4" id="KW-0677">Repeat</keyword>
<keyword evidence="2" id="KW-0963">Cytoplasm</keyword>
<evidence type="ECO:0000256" key="6">
    <source>
        <dbReference type="SAM" id="MobiDB-lite"/>
    </source>
</evidence>
<dbReference type="PANTHER" id="PTHR19849">
    <property type="entry name" value="PHOSPHOLIPASE A-2-ACTIVATING PROTEIN"/>
    <property type="match status" value="1"/>
</dbReference>
<name>F8N078_NEUT8</name>
<dbReference type="FunFam" id="3.10.20.870:FF:000003">
    <property type="entry name" value="Polyubiquitin binding (Doa1 Ufd3) protein"/>
    <property type="match status" value="1"/>
</dbReference>
<evidence type="ECO:0000259" key="7">
    <source>
        <dbReference type="PROSITE" id="PS51394"/>
    </source>
</evidence>
<dbReference type="InterPro" id="IPR011989">
    <property type="entry name" value="ARM-like"/>
</dbReference>
<evidence type="ECO:0000313" key="9">
    <source>
        <dbReference type="EMBL" id="EGO52109.1"/>
    </source>
</evidence>
<feature type="region of interest" description="Disordered" evidence="6">
    <location>
        <begin position="13"/>
        <end position="33"/>
    </location>
</feature>
<dbReference type="GO" id="GO:0043130">
    <property type="term" value="F:ubiquitin binding"/>
    <property type="evidence" value="ECO:0007669"/>
    <property type="project" value="TreeGrafter"/>
</dbReference>
<feature type="compositionally biased region" description="Polar residues" evidence="6">
    <location>
        <begin position="420"/>
        <end position="430"/>
    </location>
</feature>
<dbReference type="PANTHER" id="PTHR19849:SF0">
    <property type="entry name" value="PHOSPHOLIPASE A-2-ACTIVATING PROTEIN"/>
    <property type="match status" value="1"/>
</dbReference>
<dbReference type="GO" id="GO:0005737">
    <property type="term" value="C:cytoplasm"/>
    <property type="evidence" value="ECO:0007669"/>
    <property type="project" value="UniProtKB-SubCell"/>
</dbReference>
<dbReference type="PROSITE" id="PS51396">
    <property type="entry name" value="PUL"/>
    <property type="match status" value="1"/>
</dbReference>
<feature type="repeat" description="WD" evidence="5">
    <location>
        <begin position="95"/>
        <end position="125"/>
    </location>
</feature>
<dbReference type="InterPro" id="IPR015155">
    <property type="entry name" value="PFU"/>
</dbReference>
<dbReference type="SUPFAM" id="SSF50978">
    <property type="entry name" value="WD40 repeat-like"/>
    <property type="match status" value="1"/>
</dbReference>
<dbReference type="Pfam" id="PF00400">
    <property type="entry name" value="WD40"/>
    <property type="match status" value="4"/>
</dbReference>
<dbReference type="PROSITE" id="PS51394">
    <property type="entry name" value="PFU"/>
    <property type="match status" value="1"/>
</dbReference>
<evidence type="ECO:0000256" key="2">
    <source>
        <dbReference type="ARBA" id="ARBA00022490"/>
    </source>
</evidence>
<dbReference type="Pfam" id="PF09070">
    <property type="entry name" value="PFU"/>
    <property type="match status" value="1"/>
</dbReference>
<evidence type="ECO:0000256" key="4">
    <source>
        <dbReference type="ARBA" id="ARBA00022737"/>
    </source>
</evidence>
<dbReference type="Gene3D" id="2.130.10.10">
    <property type="entry name" value="YVTN repeat-like/Quinoprotein amine dehydrogenase"/>
    <property type="match status" value="1"/>
</dbReference>
<comment type="subcellular location">
    <subcellularLocation>
        <location evidence="1">Cytoplasm</location>
    </subcellularLocation>
</comment>
<dbReference type="InterPro" id="IPR036322">
    <property type="entry name" value="WD40_repeat_dom_sf"/>
</dbReference>
<dbReference type="InterPro" id="IPR013535">
    <property type="entry name" value="PUL_dom"/>
</dbReference>
<dbReference type="Pfam" id="PF08324">
    <property type="entry name" value="PUL"/>
    <property type="match status" value="1"/>
</dbReference>
<keyword evidence="3 5" id="KW-0853">WD repeat</keyword>
<dbReference type="Gene3D" id="3.10.20.870">
    <property type="entry name" value="PFU (PLAA family ubiquitin binding), C-terminal domain"/>
    <property type="match status" value="1"/>
</dbReference>
<dbReference type="InterPro" id="IPR001680">
    <property type="entry name" value="WD40_rpt"/>
</dbReference>
<dbReference type="GO" id="GO:0010992">
    <property type="term" value="P:ubiquitin recycling"/>
    <property type="evidence" value="ECO:0007669"/>
    <property type="project" value="TreeGrafter"/>
</dbReference>
<organism evidence="9 10">
    <name type="scientific">Neurospora tetrasperma (strain FGSC 2508 / ATCC MYA-4615 / P0657)</name>
    <dbReference type="NCBI Taxonomy" id="510951"/>
    <lineage>
        <taxon>Eukaryota</taxon>
        <taxon>Fungi</taxon>
        <taxon>Dikarya</taxon>
        <taxon>Ascomycota</taxon>
        <taxon>Pezizomycotina</taxon>
        <taxon>Sordariomycetes</taxon>
        <taxon>Sordariomycetidae</taxon>
        <taxon>Sordariales</taxon>
        <taxon>Sordariaceae</taxon>
        <taxon>Neurospora</taxon>
    </lineage>
</organism>
<feature type="region of interest" description="Disordered" evidence="6">
    <location>
        <begin position="53"/>
        <end position="76"/>
    </location>
</feature>
<dbReference type="OrthoDB" id="10265988at2759"/>
<dbReference type="GO" id="GO:0043161">
    <property type="term" value="P:proteasome-mediated ubiquitin-dependent protein catabolic process"/>
    <property type="evidence" value="ECO:0007669"/>
    <property type="project" value="TreeGrafter"/>
</dbReference>
<proteinExistence type="predicted"/>
<gene>
    <name evidence="9" type="ORF">NEUTE1DRAFT_125653</name>
</gene>
<dbReference type="FunFam" id="1.25.10.10:FF:001046">
    <property type="entry name" value="WGS project CABT00000000 data, contig 2.4"/>
    <property type="match status" value="1"/>
</dbReference>
<dbReference type="VEuPathDB" id="FungiDB:NEUTE1DRAFT_125653"/>
<dbReference type="RefSeq" id="XP_009855752.1">
    <property type="nucleotide sequence ID" value="XM_009857450.1"/>
</dbReference>
<evidence type="ECO:0000256" key="3">
    <source>
        <dbReference type="ARBA" id="ARBA00022574"/>
    </source>
</evidence>
<evidence type="ECO:0000313" key="10">
    <source>
        <dbReference type="Proteomes" id="UP000008065"/>
    </source>
</evidence>
<dbReference type="SMART" id="SM00320">
    <property type="entry name" value="WD40"/>
    <property type="match status" value="6"/>
</dbReference>
<dbReference type="CDD" id="cd00200">
    <property type="entry name" value="WD40"/>
    <property type="match status" value="1"/>
</dbReference>
<feature type="region of interest" description="Disordered" evidence="6">
    <location>
        <begin position="420"/>
        <end position="446"/>
    </location>
</feature>
<sequence>MYYGVVSKYSDAPPTAPADIDTGGIRNSSSSSHRTTTYIALLRPVYASVVPLSTQGARSPPRLSPAPGTNPSLSAEVPTTTTAKMVQEFKLSAQLKGHESDVRAVSFPAANVVLSASRDHTVRLWRKATSQSPFDDTIVSQGHGYINSLTFIPPTGEYPDGLVVSGGAEPIIEVKKPNATPDINAERLLVGHGHNVCTLDVSPDGKWLVSGSWDGKAIVWNTATWEMAHVLVHNMDNRGVWTVLAYDADTIITGSADNNVRIFRLKGATGLEIEASRTLRTGDVVRALCKLPSGLKGHPSGADFASAGNDSVIRLWKLSGKEVGNLQGHDSFIYSLAALPTGEIVSSGEDRTLRIWRGSECIQTITHPAISVWTVAVCPENGDIVSGASDNMVRVFTRSADRTADTQTIAQFEESVRSSAIPQQQVGSNINKEKLDTKDWMQTNSGTKDGQIKMIREEDGTIGAYQWSMGQQQWIHVGTVVDSAGSSGKKVSYNGQEYDYVFDVDIEDGKPPLKLPYNLSQNPYDAATKFLGDNELPISYLDNVANFITQNTQGATLGQANEAPSSDPYGTDSRYIPGQDSQPAKPKYLPHTEFLSLTNGKLEPALARLKTLNTKHIQAGNKHIAMNPDNVEILEELVKQLLRPASAAGKLANLDASKPILLTLVTQWPYADRLPALDILRCLAAWPAAASITDDRYGDIIDIAVRGALDVEDTVTADGSLSDFIANKVDATKANANSVMMALRTIVNLFKLDHGRKLVASKAGVILSFMGHIVGLDGDKGVIGAENNNFQIALTSAAFNFACLFYRERKLDANLDEIALLIMIVEATVRKQKDPEVLFRALMALGMVLSIGPQPVAEAKKQGVDGWLTPVIGQTREQRLKDVIQECLSYIRA</sequence>
<feature type="domain" description="PFU" evidence="7">
    <location>
        <begin position="466"/>
        <end position="562"/>
    </location>
</feature>
<dbReference type="InterPro" id="IPR015943">
    <property type="entry name" value="WD40/YVTN_repeat-like_dom_sf"/>
</dbReference>
<dbReference type="GeneID" id="20824827"/>
<accession>F8N078</accession>
<feature type="compositionally biased region" description="Polar residues" evidence="6">
    <location>
        <begin position="67"/>
        <end position="76"/>
    </location>
</feature>
<dbReference type="AlphaFoldDB" id="F8N078"/>
<evidence type="ECO:0000256" key="1">
    <source>
        <dbReference type="ARBA" id="ARBA00004496"/>
    </source>
</evidence>
<reference evidence="10" key="1">
    <citation type="journal article" date="2011" name="Genetics">
        <title>Massive changes in genome architecture accompany the transition to self-fertility in the filamentous fungus Neurospora tetrasperma.</title>
        <authorList>
            <person name="Ellison C.E."/>
            <person name="Stajich J.E."/>
            <person name="Jacobson D.J."/>
            <person name="Natvig D.O."/>
            <person name="Lapidus A."/>
            <person name="Foster B."/>
            <person name="Aerts A."/>
            <person name="Riley R."/>
            <person name="Lindquist E.A."/>
            <person name="Grigoriev I.V."/>
            <person name="Taylor J.W."/>
        </authorList>
    </citation>
    <scope>NUCLEOTIDE SEQUENCE [LARGE SCALE GENOMIC DNA]</scope>
    <source>
        <strain evidence="10">FGSC 2508 / P0657</strain>
    </source>
</reference>
<protein>
    <recommendedName>
        <fullName evidence="11">PFU-domain-containing protein</fullName>
    </recommendedName>
</protein>